<sequence>MQNSAETAFVVVVLLGVVAFLVWLVFFTGEGYKGIWEDLKSFGGNKNKERFPVPIFDRSKIDLPRPKKPKLGTISREPINFNEQQLRDWAEQLQQSINDIRKEANELAKAYNSMPPSLVEDPSKPRRKPRDTPKAKTTKKPATKKAAPKKPAAKKPATKKAAPKKKGR</sequence>
<accession>A0A6J6ES11</accession>
<feature type="region of interest" description="Disordered" evidence="1">
    <location>
        <begin position="111"/>
        <end position="168"/>
    </location>
</feature>
<dbReference type="EMBL" id="CAEZTO010000021">
    <property type="protein sequence ID" value="CAB4575608.1"/>
    <property type="molecule type" value="Genomic_DNA"/>
</dbReference>
<dbReference type="AlphaFoldDB" id="A0A6J6ES11"/>
<name>A0A6J6ES11_9ZZZZ</name>
<evidence type="ECO:0000313" key="3">
    <source>
        <dbReference type="EMBL" id="CAB4575608.1"/>
    </source>
</evidence>
<proteinExistence type="predicted"/>
<evidence type="ECO:0000256" key="2">
    <source>
        <dbReference type="SAM" id="Phobius"/>
    </source>
</evidence>
<keyword evidence="2" id="KW-1133">Transmembrane helix</keyword>
<organism evidence="3">
    <name type="scientific">freshwater metagenome</name>
    <dbReference type="NCBI Taxonomy" id="449393"/>
    <lineage>
        <taxon>unclassified sequences</taxon>
        <taxon>metagenomes</taxon>
        <taxon>ecological metagenomes</taxon>
    </lineage>
</organism>
<protein>
    <submittedName>
        <fullName evidence="3">Unannotated protein</fullName>
    </submittedName>
</protein>
<keyword evidence="2" id="KW-0472">Membrane</keyword>
<gene>
    <name evidence="3" type="ORF">UFOPK1693_01002</name>
</gene>
<feature type="transmembrane region" description="Helical" evidence="2">
    <location>
        <begin position="6"/>
        <end position="27"/>
    </location>
</feature>
<keyword evidence="2" id="KW-0812">Transmembrane</keyword>
<reference evidence="3" key="1">
    <citation type="submission" date="2020-05" db="EMBL/GenBank/DDBJ databases">
        <authorList>
            <person name="Chiriac C."/>
            <person name="Salcher M."/>
            <person name="Ghai R."/>
            <person name="Kavagutti S V."/>
        </authorList>
    </citation>
    <scope>NUCLEOTIDE SEQUENCE</scope>
</reference>
<evidence type="ECO:0000256" key="1">
    <source>
        <dbReference type="SAM" id="MobiDB-lite"/>
    </source>
</evidence>
<feature type="compositionally biased region" description="Basic residues" evidence="1">
    <location>
        <begin position="136"/>
        <end position="168"/>
    </location>
</feature>